<dbReference type="EMBL" id="AYKW01000067">
    <property type="protein sequence ID" value="PIL24166.1"/>
    <property type="molecule type" value="Genomic_DNA"/>
</dbReference>
<gene>
    <name evidence="3" type="ORF">GSI_13919</name>
</gene>
<reference evidence="3 4" key="1">
    <citation type="journal article" date="2015" name="Sci. Rep.">
        <title>Chromosome-level genome map provides insights into diverse defense mechanisms in the medicinal fungus Ganoderma sinense.</title>
        <authorList>
            <person name="Zhu Y."/>
            <person name="Xu J."/>
            <person name="Sun C."/>
            <person name="Zhou S."/>
            <person name="Xu H."/>
            <person name="Nelson D.R."/>
            <person name="Qian J."/>
            <person name="Song J."/>
            <person name="Luo H."/>
            <person name="Xiang L."/>
            <person name="Li Y."/>
            <person name="Xu Z."/>
            <person name="Ji A."/>
            <person name="Wang L."/>
            <person name="Lu S."/>
            <person name="Hayward A."/>
            <person name="Sun W."/>
            <person name="Li X."/>
            <person name="Schwartz D.C."/>
            <person name="Wang Y."/>
            <person name="Chen S."/>
        </authorList>
    </citation>
    <scope>NUCLEOTIDE SEQUENCE [LARGE SCALE GENOMIC DNA]</scope>
    <source>
        <strain evidence="3 4">ZZ0214-1</strain>
    </source>
</reference>
<name>A0A2G8RRM4_9APHY</name>
<dbReference type="AlphaFoldDB" id="A0A2G8RRM4"/>
<organism evidence="3 4">
    <name type="scientific">Ganoderma sinense ZZ0214-1</name>
    <dbReference type="NCBI Taxonomy" id="1077348"/>
    <lineage>
        <taxon>Eukaryota</taxon>
        <taxon>Fungi</taxon>
        <taxon>Dikarya</taxon>
        <taxon>Basidiomycota</taxon>
        <taxon>Agaricomycotina</taxon>
        <taxon>Agaricomycetes</taxon>
        <taxon>Polyporales</taxon>
        <taxon>Polyporaceae</taxon>
        <taxon>Ganoderma</taxon>
    </lineage>
</organism>
<comment type="caution">
    <text evidence="3">The sequence shown here is derived from an EMBL/GenBank/DDBJ whole genome shotgun (WGS) entry which is preliminary data.</text>
</comment>
<dbReference type="PANTHER" id="PTHR10622:SF10">
    <property type="entry name" value="HET DOMAIN-CONTAINING PROTEIN"/>
    <property type="match status" value="1"/>
</dbReference>
<dbReference type="Pfam" id="PF26640">
    <property type="entry name" value="DUF8212"/>
    <property type="match status" value="1"/>
</dbReference>
<dbReference type="OrthoDB" id="2740929at2759"/>
<accession>A0A2G8RRM4</accession>
<protein>
    <submittedName>
        <fullName evidence="3">Uncharacterized protein</fullName>
    </submittedName>
</protein>
<dbReference type="Pfam" id="PF06985">
    <property type="entry name" value="HET"/>
    <property type="match status" value="1"/>
</dbReference>
<sequence>MRLLHTTTGEFYEFDDEKLEEVRYAVLSHMYAWNKEPELSYKAFRIIQEDHRYYSASPAPLSPTTTDAHFSLPSSHATHSWSSAIYSSSSTPFLGSTGVLDDPRVSPKIREACRIARTDNCDYIWVNTCCINDDSTLESTEAIHATFRRFSKASICYAYLADVPDPVDDSPIRSSGSPFYYSRWFNRAWTLQELIAPKHLMFVSRNWARLGTKDDLAEVISDITGIDEDILTHRKHYSDASVARRMYWASRRRATRVEDEAYSLMGLFGVTMQPMYGEGHQAFFRLQQEILMRTQDQSLFAWGTRSPPLQSPPADADPNSPCARFPPFHDAQDSTLFARSTSDFANSRAIGRMSHDSDLGFNLGQQYVFTPYGLRTQLPLIPLRSLLDRSAAKPADLASLHVAILTCGLTFDGARHFVALLLSYDQEPSPFGINVLIPKVLRGSGPSGPECPHIRLITISQCLLHSQAIRQSMRTQTAHLSSPNYVSESIVTVKTTMASLSQRSYKRLQDRGYAVEDENIGSLWFPLRRLCLSKGDVVFEVEYGSTRHGEEAAVQLIVKKCPPPGRELVSRVAPLVEPGSTHWVHSWRLTEFHLKDTLILSFGLECLPTSRSYFLNVVETAVDEV</sequence>
<evidence type="ECO:0000313" key="4">
    <source>
        <dbReference type="Proteomes" id="UP000230002"/>
    </source>
</evidence>
<dbReference type="PANTHER" id="PTHR10622">
    <property type="entry name" value="HET DOMAIN-CONTAINING PROTEIN"/>
    <property type="match status" value="1"/>
</dbReference>
<feature type="domain" description="Heterokaryon incompatibility" evidence="1">
    <location>
        <begin position="104"/>
        <end position="162"/>
    </location>
</feature>
<dbReference type="STRING" id="1077348.A0A2G8RRM4"/>
<evidence type="ECO:0000259" key="1">
    <source>
        <dbReference type="Pfam" id="PF06985"/>
    </source>
</evidence>
<keyword evidence="4" id="KW-1185">Reference proteome</keyword>
<feature type="domain" description="DUF8212" evidence="2">
    <location>
        <begin position="281"/>
        <end position="483"/>
    </location>
</feature>
<proteinExistence type="predicted"/>
<dbReference type="InterPro" id="IPR010730">
    <property type="entry name" value="HET"/>
</dbReference>
<dbReference type="InterPro" id="IPR058525">
    <property type="entry name" value="DUF8212"/>
</dbReference>
<evidence type="ECO:0000313" key="3">
    <source>
        <dbReference type="EMBL" id="PIL24166.1"/>
    </source>
</evidence>
<evidence type="ECO:0000259" key="2">
    <source>
        <dbReference type="Pfam" id="PF26640"/>
    </source>
</evidence>
<dbReference type="Proteomes" id="UP000230002">
    <property type="component" value="Unassembled WGS sequence"/>
</dbReference>